<dbReference type="GO" id="GO:0051536">
    <property type="term" value="F:iron-sulfur cluster binding"/>
    <property type="evidence" value="ECO:0007669"/>
    <property type="project" value="InterPro"/>
</dbReference>
<dbReference type="KEGG" id="taer:GT409_07845"/>
<evidence type="ECO:0000256" key="1">
    <source>
        <dbReference type="ARBA" id="ARBA00022605"/>
    </source>
</evidence>
<organism evidence="7 8">
    <name type="scientific">Tichowtungia aerotolerans</name>
    <dbReference type="NCBI Taxonomy" id="2697043"/>
    <lineage>
        <taxon>Bacteria</taxon>
        <taxon>Pseudomonadati</taxon>
        <taxon>Kiritimatiellota</taxon>
        <taxon>Tichowtungiia</taxon>
        <taxon>Tichowtungiales</taxon>
        <taxon>Tichowtungiaceae</taxon>
        <taxon>Tichowtungia</taxon>
    </lineage>
</organism>
<dbReference type="PRINTS" id="PR00419">
    <property type="entry name" value="ADXRDTASE"/>
</dbReference>
<evidence type="ECO:0000259" key="6">
    <source>
        <dbReference type="Pfam" id="PF14691"/>
    </source>
</evidence>
<dbReference type="Pfam" id="PF13450">
    <property type="entry name" value="NAD_binding_8"/>
    <property type="match status" value="1"/>
</dbReference>
<name>A0A6P1M684_9BACT</name>
<keyword evidence="3" id="KW-0314">Glutamate biosynthesis</keyword>
<feature type="domain" description="Dihydroprymidine dehydrogenase" evidence="6">
    <location>
        <begin position="23"/>
        <end position="131"/>
    </location>
</feature>
<evidence type="ECO:0000256" key="4">
    <source>
        <dbReference type="ARBA" id="ARBA00029440"/>
    </source>
</evidence>
<dbReference type="Gene3D" id="3.50.50.60">
    <property type="entry name" value="FAD/NAD(P)-binding domain"/>
    <property type="match status" value="2"/>
</dbReference>
<dbReference type="InterPro" id="IPR028261">
    <property type="entry name" value="DPD_II"/>
</dbReference>
<dbReference type="GO" id="GO:0016639">
    <property type="term" value="F:oxidoreductase activity, acting on the CH-NH2 group of donors, NAD or NADP as acceptor"/>
    <property type="evidence" value="ECO:0007669"/>
    <property type="project" value="InterPro"/>
</dbReference>
<dbReference type="Pfam" id="PF14691">
    <property type="entry name" value="Fer4_20"/>
    <property type="match status" value="1"/>
</dbReference>
<keyword evidence="1" id="KW-0028">Amino-acid biosynthesis</keyword>
<feature type="domain" description="FAD/NAD(P)-binding" evidence="5">
    <location>
        <begin position="377"/>
        <end position="460"/>
    </location>
</feature>
<dbReference type="NCBIfam" id="TIGR01317">
    <property type="entry name" value="GOGAT_sm_gam"/>
    <property type="match status" value="1"/>
</dbReference>
<comment type="pathway">
    <text evidence="4">Amino-acid biosynthesis.</text>
</comment>
<dbReference type="SUPFAM" id="SSF46548">
    <property type="entry name" value="alpha-helical ferredoxin"/>
    <property type="match status" value="1"/>
</dbReference>
<dbReference type="Gene3D" id="1.10.1060.10">
    <property type="entry name" value="Alpha-helical ferredoxin"/>
    <property type="match status" value="1"/>
</dbReference>
<dbReference type="Pfam" id="PF07992">
    <property type="entry name" value="Pyr_redox_2"/>
    <property type="match status" value="1"/>
</dbReference>
<evidence type="ECO:0000256" key="2">
    <source>
        <dbReference type="ARBA" id="ARBA00023002"/>
    </source>
</evidence>
<keyword evidence="2 7" id="KW-0560">Oxidoreductase</keyword>
<dbReference type="InterPro" id="IPR023753">
    <property type="entry name" value="FAD/NAD-binding_dom"/>
</dbReference>
<dbReference type="SUPFAM" id="SSF51971">
    <property type="entry name" value="Nucleotide-binding domain"/>
    <property type="match status" value="2"/>
</dbReference>
<dbReference type="EC" id="1.4.1.-" evidence="7"/>
<dbReference type="InterPro" id="IPR051394">
    <property type="entry name" value="Glutamate_Synthase"/>
</dbReference>
<protein>
    <submittedName>
        <fullName evidence="7">Glutamate synthase small subunit</fullName>
        <ecNumber evidence="7">1.4.1.-</ecNumber>
    </submittedName>
</protein>
<sequence>MGKPTGFKEFERKTPMERPVSERIHDYKEVYQPFGEDKLQDQAARCMNCGIPFCHIGCPLGNIIPEFNDLTYNGHWKQAWEVLSATNNFPEFTGRLCPAPCEEACVLGINEPAVTIENIEKHIIEHAFKEGWVKPEPPEERTGKTVAVIGSGPSGLAAAQQLNRAGHTVTVFERADRIGGLLRYGIPDFKLEKWVIDRRLEVLEAEGITFKTNASVGTDLSDDELKSFDAIVLAIGSTKGRDMPILGRDQEGIHFAMDFLPLQNKTCAGDFEKPQICAEGKNVIVIGGGDTGSDCVGTSIRHGAKSVVNFELFPQPPKDRPAHQPWPYWPMKLRTSSSHREAEHDPRNYCILTKEFIGKDGHVTGVKTVNVEFNRERKTGNATMDEVPGSEKIWDADLVLLAMGFTGPEPDNAIQALGIELDERGNIKTTGNYQTSVEKIFAAGDCRRGQSLIVWAISEGRETARCVDEYLMEESCLPTKGNGELPRR</sequence>
<dbReference type="PANTHER" id="PTHR43100:SF1">
    <property type="entry name" value="GLUTAMATE SYNTHASE [NADPH] SMALL CHAIN"/>
    <property type="match status" value="1"/>
</dbReference>
<dbReference type="GO" id="GO:0006537">
    <property type="term" value="P:glutamate biosynthetic process"/>
    <property type="evidence" value="ECO:0007669"/>
    <property type="project" value="UniProtKB-KW"/>
</dbReference>
<reference evidence="7 8" key="1">
    <citation type="submission" date="2020-01" db="EMBL/GenBank/DDBJ databases">
        <title>Ponticoccus aerotolerans gen. nov., sp. nov., an anaerobic bacterium and proposal of Ponticoccusceae fam. nov., Ponticoccusles ord. nov. and Ponticoccuse classis nov. in the phylum Kiritimatiellaeota.</title>
        <authorList>
            <person name="Zhou L.Y."/>
            <person name="Du Z.J."/>
        </authorList>
    </citation>
    <scope>NUCLEOTIDE SEQUENCE [LARGE SCALE GENOMIC DNA]</scope>
    <source>
        <strain evidence="7 8">S-5007</strain>
    </source>
</reference>
<dbReference type="AlphaFoldDB" id="A0A6P1M684"/>
<dbReference type="PANTHER" id="PTHR43100">
    <property type="entry name" value="GLUTAMATE SYNTHASE [NADPH] SMALL CHAIN"/>
    <property type="match status" value="1"/>
</dbReference>
<evidence type="ECO:0000313" key="8">
    <source>
        <dbReference type="Proteomes" id="UP000464954"/>
    </source>
</evidence>
<dbReference type="InterPro" id="IPR036188">
    <property type="entry name" value="FAD/NAD-bd_sf"/>
</dbReference>
<dbReference type="Proteomes" id="UP000464954">
    <property type="component" value="Chromosome"/>
</dbReference>
<dbReference type="InterPro" id="IPR006005">
    <property type="entry name" value="Glut_synth_ssu1"/>
</dbReference>
<accession>A0A6P1M684</accession>
<evidence type="ECO:0000259" key="5">
    <source>
        <dbReference type="Pfam" id="PF07992"/>
    </source>
</evidence>
<gene>
    <name evidence="7" type="primary">gltD</name>
    <name evidence="7" type="ORF">GT409_07845</name>
</gene>
<dbReference type="InterPro" id="IPR009051">
    <property type="entry name" value="Helical_ferredxn"/>
</dbReference>
<keyword evidence="8" id="KW-1185">Reference proteome</keyword>
<evidence type="ECO:0000256" key="3">
    <source>
        <dbReference type="ARBA" id="ARBA00023164"/>
    </source>
</evidence>
<proteinExistence type="predicted"/>
<dbReference type="EMBL" id="CP047593">
    <property type="protein sequence ID" value="QHI69367.1"/>
    <property type="molecule type" value="Genomic_DNA"/>
</dbReference>
<evidence type="ECO:0000313" key="7">
    <source>
        <dbReference type="EMBL" id="QHI69367.1"/>
    </source>
</evidence>
<dbReference type="RefSeq" id="WP_160628549.1">
    <property type="nucleotide sequence ID" value="NZ_CP047593.1"/>
</dbReference>